<proteinExistence type="predicted"/>
<feature type="compositionally biased region" description="Polar residues" evidence="1">
    <location>
        <begin position="398"/>
        <end position="411"/>
    </location>
</feature>
<evidence type="ECO:0000313" key="4">
    <source>
        <dbReference type="Proteomes" id="UP000324383"/>
    </source>
</evidence>
<evidence type="ECO:0000256" key="2">
    <source>
        <dbReference type="SAM" id="SignalP"/>
    </source>
</evidence>
<accession>A0A5D3EAJ6</accession>
<keyword evidence="4" id="KW-1185">Reference proteome</keyword>
<comment type="caution">
    <text evidence="3">The sequence shown here is derived from an EMBL/GenBank/DDBJ whole genome shotgun (WGS) entry which is preliminary data.</text>
</comment>
<reference evidence="3 4" key="1">
    <citation type="submission" date="2019-07" db="EMBL/GenBank/DDBJ databases">
        <title>Draft Genome Sequences of Bacteroides pyogenes Strains Isolated from the Uterus Holstein Dairy Cows with Metritis.</title>
        <authorList>
            <person name="Cunha F."/>
            <person name="Galvao K.N."/>
            <person name="Jeon S.J."/>
            <person name="Jeong K.C."/>
        </authorList>
    </citation>
    <scope>NUCLEOTIDE SEQUENCE [LARGE SCALE GENOMIC DNA]</scope>
    <source>
        <strain evidence="3 4">KG-31</strain>
    </source>
</reference>
<sequence>MRVSNRFVAIVLFLFTAFFSCSLPPEEEEEYATDDLSHQLPWSGERGKFSINSRRGIRLDDRNYVTGTAYLTIPSSEIRDTRWEFGIHLSFNPSAKNYARFYLASSSEELSGNLSGYYIQIGGAKDNVGLYRQEGNESRLLVSGRELMKGDKAPKLYVKTECDKNGYWTLRTRLESESEYTTEGGVQDTGIRSSVCCGIYCVYTPSRCKGFTFHHIRLSHEVDTAAEPKEDSPVAPPAGMTELPDDVRGMLLFNEVMYDNAKDGAEYIEIYNPTGQTITLPALYLYKMDKDGKVYSTVPLYTDKAHALFSIEPESYLCFTQSAERIMRKHRVGQERIIETPKFPSLNNKGGYIALSRSEKPAKGNTFDTCGFWDWMHNCGGSKFTGISLEKKSPELPSVNNNWQSCKDSTGGTPGRKNSEPV</sequence>
<organism evidence="3 4">
    <name type="scientific">Bacteroides pyogenes</name>
    <dbReference type="NCBI Taxonomy" id="310300"/>
    <lineage>
        <taxon>Bacteria</taxon>
        <taxon>Pseudomonadati</taxon>
        <taxon>Bacteroidota</taxon>
        <taxon>Bacteroidia</taxon>
        <taxon>Bacteroidales</taxon>
        <taxon>Bacteroidaceae</taxon>
        <taxon>Bacteroides</taxon>
    </lineage>
</organism>
<feature type="region of interest" description="Disordered" evidence="1">
    <location>
        <begin position="394"/>
        <end position="422"/>
    </location>
</feature>
<dbReference type="RefSeq" id="WP_148727516.1">
    <property type="nucleotide sequence ID" value="NZ_CP197398.1"/>
</dbReference>
<evidence type="ECO:0000256" key="1">
    <source>
        <dbReference type="SAM" id="MobiDB-lite"/>
    </source>
</evidence>
<dbReference type="AlphaFoldDB" id="A0A5D3EAJ6"/>
<name>A0A5D3EAJ6_9BACE</name>
<feature type="chain" id="PRO_5030116205" evidence="2">
    <location>
        <begin position="23"/>
        <end position="422"/>
    </location>
</feature>
<dbReference type="EMBL" id="VKLW01000026">
    <property type="protein sequence ID" value="TYK32626.1"/>
    <property type="molecule type" value="Genomic_DNA"/>
</dbReference>
<gene>
    <name evidence="3" type="ORF">FNJ60_11055</name>
</gene>
<dbReference type="Proteomes" id="UP000324383">
    <property type="component" value="Unassembled WGS sequence"/>
</dbReference>
<protein>
    <submittedName>
        <fullName evidence="3">Lamin tail domain-containing protein</fullName>
    </submittedName>
</protein>
<feature type="signal peptide" evidence="2">
    <location>
        <begin position="1"/>
        <end position="22"/>
    </location>
</feature>
<evidence type="ECO:0000313" key="3">
    <source>
        <dbReference type="EMBL" id="TYK32626.1"/>
    </source>
</evidence>
<dbReference type="PROSITE" id="PS51257">
    <property type="entry name" value="PROKAR_LIPOPROTEIN"/>
    <property type="match status" value="1"/>
</dbReference>
<keyword evidence="2" id="KW-0732">Signal</keyword>